<feature type="domain" description="RRP12 N-terminal HEAT" evidence="1">
    <location>
        <begin position="7"/>
        <end position="180"/>
    </location>
</feature>
<evidence type="ECO:0000313" key="2">
    <source>
        <dbReference type="EMBL" id="KAK9949647.1"/>
    </source>
</evidence>
<dbReference type="EMBL" id="JBEDUW010000001">
    <property type="protein sequence ID" value="KAK9949647.1"/>
    <property type="molecule type" value="Genomic_DNA"/>
</dbReference>
<dbReference type="AlphaFoldDB" id="A0AAW1YLT7"/>
<dbReference type="InterPro" id="IPR057860">
    <property type="entry name" value="HEAT_RRP12_N"/>
</dbReference>
<accession>A0AAW1YLT7</accession>
<comment type="caution">
    <text evidence="2">The sequence shown here is derived from an EMBL/GenBank/DDBJ whole genome shotgun (WGS) entry which is preliminary data.</text>
</comment>
<evidence type="ECO:0000259" key="1">
    <source>
        <dbReference type="Pfam" id="PF25772"/>
    </source>
</evidence>
<organism evidence="2 3">
    <name type="scientific">Rubus argutus</name>
    <name type="common">Southern blackberry</name>
    <dbReference type="NCBI Taxonomy" id="59490"/>
    <lineage>
        <taxon>Eukaryota</taxon>
        <taxon>Viridiplantae</taxon>
        <taxon>Streptophyta</taxon>
        <taxon>Embryophyta</taxon>
        <taxon>Tracheophyta</taxon>
        <taxon>Spermatophyta</taxon>
        <taxon>Magnoliopsida</taxon>
        <taxon>eudicotyledons</taxon>
        <taxon>Gunneridae</taxon>
        <taxon>Pentapetalae</taxon>
        <taxon>rosids</taxon>
        <taxon>fabids</taxon>
        <taxon>Rosales</taxon>
        <taxon>Rosaceae</taxon>
        <taxon>Rosoideae</taxon>
        <taxon>Rosoideae incertae sedis</taxon>
        <taxon>Rubus</taxon>
    </lineage>
</organism>
<dbReference type="Pfam" id="PF25772">
    <property type="entry name" value="HEAT_RRP12_N"/>
    <property type="match status" value="1"/>
</dbReference>
<sequence length="324" mass="35708">MNADLLGLQCISQLLDIHLLNNSPWSDASPLFECLLGFTSSPVLYLRRPSAAPRVIGEVLRSFRGSPHLLSPASEAVTNLFERWWLPVLGGGSNASFNGHTNAAASSALIKGGALEYYWYVLDVMKICVVLLPTNFKLAVLNYFKAIFELILELEAHRPPITRRLESCLERVCLHPSPDVPPQLLLDLLCLVSLSVSRKLLHAHEGATTSRLLNSGVVNVYSSNREICVRKLPLVFDALKVLMGKPIEEDDGNVEEDIDAAAHTFKCLIHACIDQSLIKQKPTIVEKLCATIQSLLGYHRTNAPALSMDLAFEVVPAMFDKLGE</sequence>
<gene>
    <name evidence="2" type="ORF">M0R45_005164</name>
</gene>
<dbReference type="Proteomes" id="UP001457282">
    <property type="component" value="Unassembled WGS sequence"/>
</dbReference>
<protein>
    <recommendedName>
        <fullName evidence="1">RRP12 N-terminal HEAT domain-containing protein</fullName>
    </recommendedName>
</protein>
<dbReference type="PANTHER" id="PTHR48445:SF1">
    <property type="entry name" value="OS02G0782100 PROTEIN"/>
    <property type="match status" value="1"/>
</dbReference>
<evidence type="ECO:0000313" key="3">
    <source>
        <dbReference type="Proteomes" id="UP001457282"/>
    </source>
</evidence>
<name>A0AAW1YLT7_RUBAR</name>
<proteinExistence type="predicted"/>
<keyword evidence="3" id="KW-1185">Reference proteome</keyword>
<reference evidence="2 3" key="1">
    <citation type="journal article" date="2023" name="G3 (Bethesda)">
        <title>A chromosome-length genome assembly and annotation of blackberry (Rubus argutus, cv. 'Hillquist').</title>
        <authorList>
            <person name="Bruna T."/>
            <person name="Aryal R."/>
            <person name="Dudchenko O."/>
            <person name="Sargent D.J."/>
            <person name="Mead D."/>
            <person name="Buti M."/>
            <person name="Cavallini A."/>
            <person name="Hytonen T."/>
            <person name="Andres J."/>
            <person name="Pham M."/>
            <person name="Weisz D."/>
            <person name="Mascagni F."/>
            <person name="Usai G."/>
            <person name="Natali L."/>
            <person name="Bassil N."/>
            <person name="Fernandez G.E."/>
            <person name="Lomsadze A."/>
            <person name="Armour M."/>
            <person name="Olukolu B."/>
            <person name="Poorten T."/>
            <person name="Britton C."/>
            <person name="Davik J."/>
            <person name="Ashrafi H."/>
            <person name="Aiden E.L."/>
            <person name="Borodovsky M."/>
            <person name="Worthington M."/>
        </authorList>
    </citation>
    <scope>NUCLEOTIDE SEQUENCE [LARGE SCALE GENOMIC DNA]</scope>
    <source>
        <strain evidence="2">PI 553951</strain>
    </source>
</reference>
<dbReference type="PANTHER" id="PTHR48445">
    <property type="entry name" value="OS02G0782100 PROTEIN"/>
    <property type="match status" value="1"/>
</dbReference>